<comment type="subcellular location">
    <subcellularLocation>
        <location evidence="9">Cytoplasm</location>
    </subcellularLocation>
</comment>
<dbReference type="InterPro" id="IPR037528">
    <property type="entry name" value="ArgB"/>
</dbReference>
<evidence type="ECO:0000313" key="11">
    <source>
        <dbReference type="EMBL" id="QBZ98837.1"/>
    </source>
</evidence>
<evidence type="ECO:0000256" key="8">
    <source>
        <dbReference type="ARBA" id="ARBA00048141"/>
    </source>
</evidence>
<accession>A0A4P7PV21</accession>
<keyword evidence="2 9" id="KW-0055">Arginine biosynthesis</keyword>
<evidence type="ECO:0000256" key="3">
    <source>
        <dbReference type="ARBA" id="ARBA00022605"/>
    </source>
</evidence>
<dbReference type="HAMAP" id="MF_00082">
    <property type="entry name" value="ArgB"/>
    <property type="match status" value="1"/>
</dbReference>
<keyword evidence="3 9" id="KW-0028">Amino-acid biosynthesis</keyword>
<dbReference type="InterPro" id="IPR036393">
    <property type="entry name" value="AceGlu_kinase-like_sf"/>
</dbReference>
<dbReference type="CDD" id="cd04238">
    <property type="entry name" value="AAK_NAGK-like"/>
    <property type="match status" value="1"/>
</dbReference>
<sequence length="263" mass="28815">MKKLNIIKIGGNIIDDELQLEEFLYALATLNEPFILVHGGGKLATDLATDLNIPQEMIDGRRVTNAQTLKIATMVYAGYINKNIVALLQKHKRNSIGLSGADANLIQTTKRNPEPIDFGFVGDVKPDGINIAFLKQLLQLGITPVISAITHDGNGQLLNTNADSIANTIAVSLSRTFDTQLIYCFEKNGVLYHPEDENSVIPVLDWNMFQTLKSEGVISKGMLPKLENCFQALEQKVGKIGIINAKNISGFINNKTHEGTSIQ</sequence>
<dbReference type="Pfam" id="PF00696">
    <property type="entry name" value="AA_kinase"/>
    <property type="match status" value="1"/>
</dbReference>
<feature type="site" description="Transition state stabilizer" evidence="9">
    <location>
        <position position="225"/>
    </location>
</feature>
<comment type="catalytic activity">
    <reaction evidence="8 9">
        <text>N-acetyl-L-glutamate + ATP = N-acetyl-L-glutamyl 5-phosphate + ADP</text>
        <dbReference type="Rhea" id="RHEA:14629"/>
        <dbReference type="ChEBI" id="CHEBI:30616"/>
        <dbReference type="ChEBI" id="CHEBI:44337"/>
        <dbReference type="ChEBI" id="CHEBI:57936"/>
        <dbReference type="ChEBI" id="CHEBI:456216"/>
        <dbReference type="EC" id="2.7.2.8"/>
    </reaction>
</comment>
<dbReference type="OrthoDB" id="9803155at2"/>
<dbReference type="InterPro" id="IPR001048">
    <property type="entry name" value="Asp/Glu/Uridylate_kinase"/>
</dbReference>
<feature type="site" description="Transition state stabilizer" evidence="9">
    <location>
        <position position="8"/>
    </location>
</feature>
<dbReference type="PANTHER" id="PTHR23342">
    <property type="entry name" value="N-ACETYLGLUTAMATE SYNTHASE"/>
    <property type="match status" value="1"/>
</dbReference>
<dbReference type="PANTHER" id="PTHR23342:SF0">
    <property type="entry name" value="N-ACETYLGLUTAMATE SYNTHASE, MITOCHONDRIAL"/>
    <property type="match status" value="1"/>
</dbReference>
<keyword evidence="4 9" id="KW-0808">Transferase</keyword>
<gene>
    <name evidence="9 11" type="primary">argB</name>
    <name evidence="11" type="ORF">GS03_02348</name>
</gene>
<dbReference type="GO" id="GO:0005737">
    <property type="term" value="C:cytoplasm"/>
    <property type="evidence" value="ECO:0007669"/>
    <property type="project" value="UniProtKB-SubCell"/>
</dbReference>
<dbReference type="Proteomes" id="UP000296862">
    <property type="component" value="Chromosome"/>
</dbReference>
<protein>
    <recommendedName>
        <fullName evidence="9">Acetylglutamate kinase</fullName>
        <ecNumber evidence="9">2.7.2.8</ecNumber>
    </recommendedName>
    <alternativeName>
        <fullName evidence="9">N-acetyl-L-glutamate 5-phosphotransferase</fullName>
    </alternativeName>
    <alternativeName>
        <fullName evidence="9">NAG kinase</fullName>
        <shortName evidence="9">NAGK</shortName>
    </alternativeName>
</protein>
<reference evidence="11 12" key="1">
    <citation type="submission" date="2019-04" db="EMBL/GenBank/DDBJ databases">
        <title>Flavobacterium sp. GS03.</title>
        <authorList>
            <person name="Kim H."/>
        </authorList>
    </citation>
    <scope>NUCLEOTIDE SEQUENCE [LARGE SCALE GENOMIC DNA]</scope>
    <source>
        <strain evidence="11 12">GS03</strain>
    </source>
</reference>
<feature type="binding site" evidence="9">
    <location>
        <position position="159"/>
    </location>
    <ligand>
        <name>substrate</name>
    </ligand>
</feature>
<evidence type="ECO:0000256" key="1">
    <source>
        <dbReference type="ARBA" id="ARBA00004828"/>
    </source>
</evidence>
<organism evidence="11 12">
    <name type="scientific">Flavobacterium sangjuense</name>
    <dbReference type="NCBI Taxonomy" id="2518177"/>
    <lineage>
        <taxon>Bacteria</taxon>
        <taxon>Pseudomonadati</taxon>
        <taxon>Bacteroidota</taxon>
        <taxon>Flavobacteriia</taxon>
        <taxon>Flavobacteriales</taxon>
        <taxon>Flavobacteriaceae</taxon>
        <taxon>Flavobacterium</taxon>
    </lineage>
</organism>
<evidence type="ECO:0000256" key="7">
    <source>
        <dbReference type="ARBA" id="ARBA00022840"/>
    </source>
</evidence>
<dbReference type="NCBIfam" id="TIGR00761">
    <property type="entry name" value="argB"/>
    <property type="match status" value="1"/>
</dbReference>
<name>A0A4P7PV21_9FLAO</name>
<evidence type="ECO:0000256" key="4">
    <source>
        <dbReference type="ARBA" id="ARBA00022679"/>
    </source>
</evidence>
<dbReference type="InterPro" id="IPR004662">
    <property type="entry name" value="AcgluKinase_fam"/>
</dbReference>
<comment type="pathway">
    <text evidence="1 9">Amino-acid biosynthesis; L-arginine biosynthesis; N(2)-acetyl-L-ornithine from L-glutamate: step 2/4.</text>
</comment>
<dbReference type="UniPathway" id="UPA00068">
    <property type="reaction ID" value="UER00107"/>
</dbReference>
<feature type="binding site" evidence="9">
    <location>
        <position position="62"/>
    </location>
    <ligand>
        <name>substrate</name>
    </ligand>
</feature>
<feature type="domain" description="Aspartate/glutamate/uridylate kinase" evidence="10">
    <location>
        <begin position="4"/>
        <end position="244"/>
    </location>
</feature>
<keyword evidence="7 9" id="KW-0067">ATP-binding</keyword>
<dbReference type="RefSeq" id="WP_136152723.1">
    <property type="nucleotide sequence ID" value="NZ_CP038810.1"/>
</dbReference>
<dbReference type="GO" id="GO:0003991">
    <property type="term" value="F:acetylglutamate kinase activity"/>
    <property type="evidence" value="ECO:0007669"/>
    <property type="project" value="UniProtKB-UniRule"/>
</dbReference>
<evidence type="ECO:0000256" key="9">
    <source>
        <dbReference type="HAMAP-Rule" id="MF_00082"/>
    </source>
</evidence>
<dbReference type="SUPFAM" id="SSF53633">
    <property type="entry name" value="Carbamate kinase-like"/>
    <property type="match status" value="1"/>
</dbReference>
<dbReference type="EC" id="2.7.2.8" evidence="9"/>
<evidence type="ECO:0000256" key="2">
    <source>
        <dbReference type="ARBA" id="ARBA00022571"/>
    </source>
</evidence>
<comment type="similarity">
    <text evidence="9">Belongs to the acetylglutamate kinase family. ArgB subfamily.</text>
</comment>
<dbReference type="Gene3D" id="3.40.1160.10">
    <property type="entry name" value="Acetylglutamate kinase-like"/>
    <property type="match status" value="1"/>
</dbReference>
<keyword evidence="12" id="KW-1185">Reference proteome</keyword>
<proteinExistence type="inferred from homology"/>
<dbReference type="EMBL" id="CP038810">
    <property type="protein sequence ID" value="QBZ98837.1"/>
    <property type="molecule type" value="Genomic_DNA"/>
</dbReference>
<evidence type="ECO:0000259" key="10">
    <source>
        <dbReference type="Pfam" id="PF00696"/>
    </source>
</evidence>
<dbReference type="GO" id="GO:0005524">
    <property type="term" value="F:ATP binding"/>
    <property type="evidence" value="ECO:0007669"/>
    <property type="project" value="UniProtKB-UniRule"/>
</dbReference>
<keyword evidence="6 9" id="KW-0418">Kinase</keyword>
<comment type="function">
    <text evidence="9">Catalyzes the ATP-dependent phosphorylation of N-acetyl-L-glutamate.</text>
</comment>
<evidence type="ECO:0000256" key="5">
    <source>
        <dbReference type="ARBA" id="ARBA00022741"/>
    </source>
</evidence>
<evidence type="ECO:0000313" key="12">
    <source>
        <dbReference type="Proteomes" id="UP000296862"/>
    </source>
</evidence>
<dbReference type="KEGG" id="fsn:GS03_02348"/>
<dbReference type="PIRSF" id="PIRSF000728">
    <property type="entry name" value="NAGK"/>
    <property type="match status" value="1"/>
</dbReference>
<dbReference type="GO" id="GO:0042450">
    <property type="term" value="P:L-arginine biosynthetic process via ornithine"/>
    <property type="evidence" value="ECO:0007669"/>
    <property type="project" value="UniProtKB-UniRule"/>
</dbReference>
<keyword evidence="5 9" id="KW-0547">Nucleotide-binding</keyword>
<dbReference type="AlphaFoldDB" id="A0A4P7PV21"/>
<feature type="binding site" evidence="9">
    <location>
        <begin position="40"/>
        <end position="41"/>
    </location>
    <ligand>
        <name>substrate</name>
    </ligand>
</feature>
<keyword evidence="9" id="KW-0963">Cytoplasm</keyword>
<evidence type="ECO:0000256" key="6">
    <source>
        <dbReference type="ARBA" id="ARBA00022777"/>
    </source>
</evidence>